<keyword evidence="6" id="KW-1185">Reference proteome</keyword>
<dbReference type="PANTHER" id="PTHR37464">
    <property type="entry name" value="BLL2463 PROTEIN"/>
    <property type="match status" value="1"/>
</dbReference>
<organism evidence="5 6">
    <name type="scientific">Denitrobaculum tricleocarpae</name>
    <dbReference type="NCBI Taxonomy" id="2591009"/>
    <lineage>
        <taxon>Bacteria</taxon>
        <taxon>Pseudomonadati</taxon>
        <taxon>Pseudomonadota</taxon>
        <taxon>Alphaproteobacteria</taxon>
        <taxon>Rhodospirillales</taxon>
        <taxon>Rhodospirillaceae</taxon>
        <taxon>Denitrobaculum</taxon>
    </lineage>
</organism>
<dbReference type="Gene3D" id="3.40.50.880">
    <property type="match status" value="1"/>
</dbReference>
<evidence type="ECO:0000256" key="1">
    <source>
        <dbReference type="SAM" id="MobiDB-lite"/>
    </source>
</evidence>
<evidence type="ECO:0000256" key="2">
    <source>
        <dbReference type="SAM" id="Phobius"/>
    </source>
</evidence>
<keyword evidence="2" id="KW-0472">Membrane</keyword>
<comment type="caution">
    <text evidence="5">The sequence shown here is derived from an EMBL/GenBank/DDBJ whole genome shotgun (WGS) entry which is preliminary data.</text>
</comment>
<dbReference type="Pfam" id="PF07584">
    <property type="entry name" value="BatA"/>
    <property type="match status" value="1"/>
</dbReference>
<feature type="domain" description="DUF4159" evidence="4">
    <location>
        <begin position="697"/>
        <end position="905"/>
    </location>
</feature>
<dbReference type="OrthoDB" id="9773014at2"/>
<feature type="domain" description="Aerotolerance regulator N-terminal" evidence="3">
    <location>
        <begin position="7"/>
        <end position="81"/>
    </location>
</feature>
<reference evidence="5 6" key="1">
    <citation type="submission" date="2019-06" db="EMBL/GenBank/DDBJ databases">
        <title>Whole genome sequence for Rhodospirillaceae sp. R148.</title>
        <authorList>
            <person name="Wang G."/>
        </authorList>
    </citation>
    <scope>NUCLEOTIDE SEQUENCE [LARGE SCALE GENOMIC DNA]</scope>
    <source>
        <strain evidence="5 6">R148</strain>
    </source>
</reference>
<dbReference type="CDD" id="cd03143">
    <property type="entry name" value="A4_beta-galactosidase_middle_domain"/>
    <property type="match status" value="1"/>
</dbReference>
<dbReference type="RefSeq" id="WP_142894769.1">
    <property type="nucleotide sequence ID" value="NZ_ML660052.1"/>
</dbReference>
<dbReference type="Gene3D" id="3.40.50.12140">
    <property type="entry name" value="Domain of unknown function DUF4159"/>
    <property type="match status" value="1"/>
</dbReference>
<keyword evidence="2" id="KW-0812">Transmembrane</keyword>
<dbReference type="AlphaFoldDB" id="A0A545U226"/>
<evidence type="ECO:0000259" key="4">
    <source>
        <dbReference type="Pfam" id="PF13709"/>
    </source>
</evidence>
<dbReference type="NCBIfam" id="TIGR02226">
    <property type="entry name" value="two_anch"/>
    <property type="match status" value="1"/>
</dbReference>
<proteinExistence type="predicted"/>
<dbReference type="Pfam" id="PF13709">
    <property type="entry name" value="DUF4159"/>
    <property type="match status" value="1"/>
</dbReference>
<name>A0A545U226_9PROT</name>
<feature type="transmembrane region" description="Helical" evidence="2">
    <location>
        <begin position="6"/>
        <end position="28"/>
    </location>
</feature>
<dbReference type="InterPro" id="IPR011933">
    <property type="entry name" value="Double_TM_dom"/>
</dbReference>
<dbReference type="InterPro" id="IPR029062">
    <property type="entry name" value="Class_I_gatase-like"/>
</dbReference>
<evidence type="ECO:0000259" key="3">
    <source>
        <dbReference type="Pfam" id="PF07584"/>
    </source>
</evidence>
<dbReference type="SUPFAM" id="SSF52317">
    <property type="entry name" value="Class I glutamine amidotransferase-like"/>
    <property type="match status" value="1"/>
</dbReference>
<accession>A0A545U226</accession>
<dbReference type="InterPro" id="IPR025297">
    <property type="entry name" value="DUF4159"/>
</dbReference>
<evidence type="ECO:0000313" key="6">
    <source>
        <dbReference type="Proteomes" id="UP000315252"/>
    </source>
</evidence>
<evidence type="ECO:0000313" key="5">
    <source>
        <dbReference type="EMBL" id="TQV83532.1"/>
    </source>
</evidence>
<dbReference type="PANTHER" id="PTHR37464:SF1">
    <property type="entry name" value="BLL2463 PROTEIN"/>
    <property type="match status" value="1"/>
</dbReference>
<dbReference type="Proteomes" id="UP000315252">
    <property type="component" value="Unassembled WGS sequence"/>
</dbReference>
<feature type="compositionally biased region" description="Low complexity" evidence="1">
    <location>
        <begin position="557"/>
        <end position="572"/>
    </location>
</feature>
<keyword evidence="2" id="KW-1133">Transmembrane helix</keyword>
<feature type="transmembrane region" description="Helical" evidence="2">
    <location>
        <begin position="61"/>
        <end position="83"/>
    </location>
</feature>
<gene>
    <name evidence="5" type="ORF">FKG95_02780</name>
</gene>
<dbReference type="InterPro" id="IPR024163">
    <property type="entry name" value="Aerotolerance_reg_N"/>
</dbReference>
<dbReference type="EMBL" id="VHSH01000001">
    <property type="protein sequence ID" value="TQV83532.1"/>
    <property type="molecule type" value="Genomic_DNA"/>
</dbReference>
<feature type="region of interest" description="Disordered" evidence="1">
    <location>
        <begin position="556"/>
        <end position="579"/>
    </location>
</feature>
<sequence length="925" mass="99693">MLDLGLMAFTQPWLLAALIGLPLIWLLLRVTPPSPKTLSFPAVQLLLGLEPPEETPARTPLWLILLRMLIILLIILGLAQPLINPAALLPGSGPVVVVIDNGWASAKNWDSKMEAMLEVIERAEREERPVVLLPTAAATSERHTNVTALLPAAEALELAQGIQPHPWPVERMSALESLQNLDLGTSAHVAWLSDGIADAESEDFGRALRGIGRVTVLRDQSGSLAKLVRPPQDDGLDLVIPVERSASGGSETVTVSALAEDGTVVAREPVTFEAGEQRGELRLQLPTELRNRVAQLSLENESTAGARYLLDESSRRRPVGLVTTGGAQQSQPLLSEVYYLQRALEPYSEVRQGSIDELLTRQLAVLALPDIGNLTPEEEDRLSGWVENGGLLLRFAGPRMAAESDDVLLPVRLRGGDRILGGALTWDSPASLAGFAEGTPFAGLDTTGDVTVERQVLAEPSLELGEKTWARLSDGTPLITAEQRETGWVILFHTTANTDWSNLALSGLFVDMLRRIVAVSQGVSDGNANSIPLPPLEVMNGFGRLVAPSASVKPLPAAGEGDASASEADASSNLVSAERPPGFYGEDVKQRVAHNLVRQLPPLEALGPVTGAESGSYSKSEEIDLQPWLLLAALLLALADLLLSLFMRGLVRPQLSQAAAALVVALGTSFIALNAGEAGAQSQIDEVRALEATLETRLAFVITGTERIDAISEAGLQGLTRILRRRTSVEAGAPLGVNIERDELAFFPLLYWPITAEQRTPSAEATRRLNDYLNNGGTILFDLRDPSATARIQGQQSQTNLALQRLTANVAIPTLEPVPTEHVLRKSFYLMQEFPGRYAGGNLWIETNDSQTNDGVARVIVGSNDWAGAWATTELGRPILPVVPGKEAQREMAYRFGVNLVMYALTGNYKADQVHIPFILERLGQ</sequence>
<protein>
    <submittedName>
        <fullName evidence="5">DUF4159 domain-containing protein</fullName>
    </submittedName>
</protein>